<evidence type="ECO:0000313" key="2">
    <source>
        <dbReference type="Proteomes" id="UP000822688"/>
    </source>
</evidence>
<dbReference type="SUPFAM" id="SSF53335">
    <property type="entry name" value="S-adenosyl-L-methionine-dependent methyltransferases"/>
    <property type="match status" value="1"/>
</dbReference>
<dbReference type="Gene3D" id="3.40.50.150">
    <property type="entry name" value="Vaccinia Virus protein VP39"/>
    <property type="match status" value="1"/>
</dbReference>
<dbReference type="EMBL" id="CM026422">
    <property type="protein sequence ID" value="KAG0588870.1"/>
    <property type="molecule type" value="Genomic_DNA"/>
</dbReference>
<organism evidence="1 2">
    <name type="scientific">Ceratodon purpureus</name>
    <name type="common">Fire moss</name>
    <name type="synonym">Dicranum purpureum</name>
    <dbReference type="NCBI Taxonomy" id="3225"/>
    <lineage>
        <taxon>Eukaryota</taxon>
        <taxon>Viridiplantae</taxon>
        <taxon>Streptophyta</taxon>
        <taxon>Embryophyta</taxon>
        <taxon>Bryophyta</taxon>
        <taxon>Bryophytina</taxon>
        <taxon>Bryopsida</taxon>
        <taxon>Dicranidae</taxon>
        <taxon>Pseudoditrichales</taxon>
        <taxon>Ditrichaceae</taxon>
        <taxon>Ceratodon</taxon>
    </lineage>
</organism>
<dbReference type="AlphaFoldDB" id="A0A8T0IYR8"/>
<dbReference type="InterPro" id="IPR050723">
    <property type="entry name" value="CFA/CMAS"/>
</dbReference>
<reference evidence="1" key="1">
    <citation type="submission" date="2020-06" db="EMBL/GenBank/DDBJ databases">
        <title>WGS assembly of Ceratodon purpureus strain R40.</title>
        <authorList>
            <person name="Carey S.B."/>
            <person name="Jenkins J."/>
            <person name="Shu S."/>
            <person name="Lovell J.T."/>
            <person name="Sreedasyam A."/>
            <person name="Maumus F."/>
            <person name="Tiley G.P."/>
            <person name="Fernandez-Pozo N."/>
            <person name="Barry K."/>
            <person name="Chen C."/>
            <person name="Wang M."/>
            <person name="Lipzen A."/>
            <person name="Daum C."/>
            <person name="Saski C.A."/>
            <person name="Payton A.C."/>
            <person name="Mcbreen J.C."/>
            <person name="Conrad R.E."/>
            <person name="Kollar L.M."/>
            <person name="Olsson S."/>
            <person name="Huttunen S."/>
            <person name="Landis J.B."/>
            <person name="Wickett N.J."/>
            <person name="Johnson M.G."/>
            <person name="Rensing S.A."/>
            <person name="Grimwood J."/>
            <person name="Schmutz J."/>
            <person name="Mcdaniel S.F."/>
        </authorList>
    </citation>
    <scope>NUCLEOTIDE SEQUENCE</scope>
    <source>
        <strain evidence="1">R40</strain>
    </source>
</reference>
<dbReference type="Pfam" id="PF02353">
    <property type="entry name" value="CMAS"/>
    <property type="match status" value="1"/>
</dbReference>
<gene>
    <name evidence="1" type="ORF">KC19_2G275400</name>
</gene>
<dbReference type="PANTHER" id="PTHR43667">
    <property type="entry name" value="CYCLOPROPANE-FATTY-ACYL-PHOSPHOLIPID SYNTHASE"/>
    <property type="match status" value="1"/>
</dbReference>
<name>A0A8T0IYR8_CERPU</name>
<dbReference type="InterPro" id="IPR029063">
    <property type="entry name" value="SAM-dependent_MTases_sf"/>
</dbReference>
<sequence>MKKKECTLESEQTTRSPSFYWKIATREDMGLADATCIDGYFEFVDSSPSPRGQRGILTFLLILIAKRDIDPEAVARRCWWSPFLITASIGPAASYLRRFMHKNSLTQARRRNISEHYDLSNEMLSSFMDESMTYSCARFNGRLEQSVHVLRFLYQSSD</sequence>
<dbReference type="Proteomes" id="UP000822688">
    <property type="component" value="Chromosome 2"/>
</dbReference>
<proteinExistence type="predicted"/>
<dbReference type="PANTHER" id="PTHR43667:SF2">
    <property type="entry name" value="FATTY ACID C-METHYL TRANSFERASE"/>
    <property type="match status" value="1"/>
</dbReference>
<protein>
    <submittedName>
        <fullName evidence="1">Uncharacterized protein</fullName>
    </submittedName>
</protein>
<evidence type="ECO:0000313" key="1">
    <source>
        <dbReference type="EMBL" id="KAG0588870.1"/>
    </source>
</evidence>
<comment type="caution">
    <text evidence="1">The sequence shown here is derived from an EMBL/GenBank/DDBJ whole genome shotgun (WGS) entry which is preliminary data.</text>
</comment>
<accession>A0A8T0IYR8</accession>
<keyword evidence="2" id="KW-1185">Reference proteome</keyword>